<dbReference type="Proteomes" id="UP001497644">
    <property type="component" value="Chromosome 15"/>
</dbReference>
<feature type="compositionally biased region" description="Basic and acidic residues" evidence="1">
    <location>
        <begin position="7"/>
        <end position="24"/>
    </location>
</feature>
<proteinExistence type="predicted"/>
<protein>
    <submittedName>
        <fullName evidence="2">Uncharacterized protein</fullName>
    </submittedName>
</protein>
<accession>A0AAV2NG25</accession>
<evidence type="ECO:0000313" key="2">
    <source>
        <dbReference type="EMBL" id="CAL1678963.1"/>
    </source>
</evidence>
<evidence type="ECO:0000313" key="3">
    <source>
        <dbReference type="Proteomes" id="UP001497644"/>
    </source>
</evidence>
<reference evidence="2" key="1">
    <citation type="submission" date="2024-04" db="EMBL/GenBank/DDBJ databases">
        <authorList>
            <consortium name="Molecular Ecology Group"/>
        </authorList>
    </citation>
    <scope>NUCLEOTIDE SEQUENCE</scope>
</reference>
<keyword evidence="3" id="KW-1185">Reference proteome</keyword>
<name>A0AAV2NG25_9HYME</name>
<organism evidence="2 3">
    <name type="scientific">Lasius platythorax</name>
    <dbReference type="NCBI Taxonomy" id="488582"/>
    <lineage>
        <taxon>Eukaryota</taxon>
        <taxon>Metazoa</taxon>
        <taxon>Ecdysozoa</taxon>
        <taxon>Arthropoda</taxon>
        <taxon>Hexapoda</taxon>
        <taxon>Insecta</taxon>
        <taxon>Pterygota</taxon>
        <taxon>Neoptera</taxon>
        <taxon>Endopterygota</taxon>
        <taxon>Hymenoptera</taxon>
        <taxon>Apocrita</taxon>
        <taxon>Aculeata</taxon>
        <taxon>Formicoidea</taxon>
        <taxon>Formicidae</taxon>
        <taxon>Formicinae</taxon>
        <taxon>Lasius</taxon>
        <taxon>Lasius</taxon>
    </lineage>
</organism>
<sequence length="75" mass="8481">MYLPADGTREPKDFETTKRQDRSAKKSPCYTSPDREIRNQSVAIGCTAAGGIPRRSEPRAKLQIDISIYLGVRRR</sequence>
<feature type="region of interest" description="Disordered" evidence="1">
    <location>
        <begin position="1"/>
        <end position="36"/>
    </location>
</feature>
<evidence type="ECO:0000256" key="1">
    <source>
        <dbReference type="SAM" id="MobiDB-lite"/>
    </source>
</evidence>
<gene>
    <name evidence="2" type="ORF">LPLAT_LOCUS4728</name>
</gene>
<dbReference type="EMBL" id="OZ034838">
    <property type="protein sequence ID" value="CAL1678963.1"/>
    <property type="molecule type" value="Genomic_DNA"/>
</dbReference>
<dbReference type="AlphaFoldDB" id="A0AAV2NG25"/>